<dbReference type="EMBL" id="JAGGMQ010000001">
    <property type="protein sequence ID" value="MBP2170813.1"/>
    <property type="molecule type" value="Genomic_DNA"/>
</dbReference>
<reference evidence="1 2" key="1">
    <citation type="submission" date="2021-03" db="EMBL/GenBank/DDBJ databases">
        <authorList>
            <person name="D'Agostino P."/>
            <person name="Huntemann M."/>
            <person name="Clum A."/>
            <person name="Spunde A."/>
            <person name="Palaniappan K."/>
            <person name="Ritter S."/>
            <person name="Mikhailova N."/>
            <person name="Chen I.-M."/>
            <person name="Stamatis D."/>
            <person name="Reddy T."/>
            <person name="O'Malley R."/>
            <person name="Daum C."/>
            <person name="Shapiro N."/>
            <person name="Ivanova N."/>
            <person name="Kyrpides N."/>
            <person name="Woyke T."/>
        </authorList>
    </citation>
    <scope>NUCLEOTIDE SEQUENCE [LARGE SCALE GENOMIC DNA]</scope>
    <source>
        <strain evidence="1 2">WS4403</strain>
    </source>
</reference>
<comment type="caution">
    <text evidence="1">The sequence shown here is derived from an EMBL/GenBank/DDBJ whole genome shotgun (WGS) entry which is preliminary data.</text>
</comment>
<protein>
    <submittedName>
        <fullName evidence="1">Uncharacterized protein</fullName>
    </submittedName>
</protein>
<keyword evidence="2" id="KW-1185">Reference proteome</keyword>
<dbReference type="Proteomes" id="UP001195624">
    <property type="component" value="Unassembled WGS sequence"/>
</dbReference>
<proteinExistence type="predicted"/>
<sequence>MMADKVTFNLSYNELIFLMEDMILDCLDQIRTGQPDPHLWMERAHTTRDVWYSLACAGGFQEDMVEADYLRLLAMTDGTKPHDGSDEDGGSI</sequence>
<accession>A0ABS4PDU9</accession>
<organism evidence="1 2">
    <name type="scientific">Winslowiella toletana</name>
    <dbReference type="NCBI Taxonomy" id="92490"/>
    <lineage>
        <taxon>Bacteria</taxon>
        <taxon>Pseudomonadati</taxon>
        <taxon>Pseudomonadota</taxon>
        <taxon>Gammaproteobacteria</taxon>
        <taxon>Enterobacterales</taxon>
        <taxon>Erwiniaceae</taxon>
        <taxon>Winslowiella</taxon>
    </lineage>
</organism>
<gene>
    <name evidence="1" type="ORF">J2125_004005</name>
</gene>
<evidence type="ECO:0000313" key="2">
    <source>
        <dbReference type="Proteomes" id="UP001195624"/>
    </source>
</evidence>
<dbReference type="RefSeq" id="WP_157819450.1">
    <property type="nucleotide sequence ID" value="NZ_JAGGMQ010000001.1"/>
</dbReference>
<reference evidence="2" key="2">
    <citation type="submission" date="2023-07" db="EMBL/GenBank/DDBJ databases">
        <title>Genome mining of underrepresented organisms for secondary metabolites.</title>
        <authorList>
            <person name="D'Agostino P.M."/>
        </authorList>
    </citation>
    <scope>NUCLEOTIDE SEQUENCE [LARGE SCALE GENOMIC DNA]</scope>
    <source>
        <strain evidence="2">WS4403</strain>
    </source>
</reference>
<name>A0ABS4PDU9_9GAMM</name>
<evidence type="ECO:0000313" key="1">
    <source>
        <dbReference type="EMBL" id="MBP2170813.1"/>
    </source>
</evidence>